<feature type="transmembrane region" description="Helical" evidence="8">
    <location>
        <begin position="69"/>
        <end position="92"/>
    </location>
</feature>
<dbReference type="Gene3D" id="1.20.1250.20">
    <property type="entry name" value="MFS general substrate transporter like domains"/>
    <property type="match status" value="1"/>
</dbReference>
<dbReference type="GO" id="GO:0005351">
    <property type="term" value="F:carbohydrate:proton symporter activity"/>
    <property type="evidence" value="ECO:0007669"/>
    <property type="project" value="TreeGrafter"/>
</dbReference>
<dbReference type="InterPro" id="IPR036259">
    <property type="entry name" value="MFS_trans_sf"/>
</dbReference>
<dbReference type="Pfam" id="PF00083">
    <property type="entry name" value="Sugar_tr"/>
    <property type="match status" value="2"/>
</dbReference>
<dbReference type="InterPro" id="IPR005829">
    <property type="entry name" value="Sugar_transporter_CS"/>
</dbReference>
<feature type="compositionally biased region" description="Basic and acidic residues" evidence="7">
    <location>
        <begin position="501"/>
        <end position="519"/>
    </location>
</feature>
<name>A0A9P9WQH0_9PEZI</name>
<comment type="subcellular location">
    <subcellularLocation>
        <location evidence="1">Membrane</location>
        <topology evidence="1">Multi-pass membrane protein</topology>
    </subcellularLocation>
</comment>
<feature type="transmembrane region" description="Helical" evidence="8">
    <location>
        <begin position="104"/>
        <end position="122"/>
    </location>
</feature>
<gene>
    <name evidence="10" type="ORF">JX265_004932</name>
</gene>
<dbReference type="PANTHER" id="PTHR48022:SF2">
    <property type="entry name" value="PLASTIDIC GLUCOSE TRANSPORTER 4"/>
    <property type="match status" value="1"/>
</dbReference>
<feature type="domain" description="Major facilitator superfamily (MFS) profile" evidence="9">
    <location>
        <begin position="32"/>
        <end position="483"/>
    </location>
</feature>
<dbReference type="EMBL" id="JAFIMR010000009">
    <property type="protein sequence ID" value="KAI1874724.1"/>
    <property type="molecule type" value="Genomic_DNA"/>
</dbReference>
<dbReference type="FunFam" id="1.20.1250.20:FF:000134">
    <property type="entry name" value="MFS sugar transporter protein"/>
    <property type="match status" value="1"/>
</dbReference>
<keyword evidence="4 8" id="KW-0812">Transmembrane</keyword>
<evidence type="ECO:0000256" key="4">
    <source>
        <dbReference type="ARBA" id="ARBA00022692"/>
    </source>
</evidence>
<dbReference type="GO" id="GO:0016020">
    <property type="term" value="C:membrane"/>
    <property type="evidence" value="ECO:0007669"/>
    <property type="project" value="UniProtKB-SubCell"/>
</dbReference>
<evidence type="ECO:0000256" key="2">
    <source>
        <dbReference type="ARBA" id="ARBA00010992"/>
    </source>
</evidence>
<protein>
    <recommendedName>
        <fullName evidence="9">Major facilitator superfamily (MFS) profile domain-containing protein</fullName>
    </recommendedName>
</protein>
<dbReference type="PRINTS" id="PR00171">
    <property type="entry name" value="SUGRTRNSPORT"/>
</dbReference>
<feature type="transmembrane region" description="Helical" evidence="8">
    <location>
        <begin position="128"/>
        <end position="147"/>
    </location>
</feature>
<feature type="transmembrane region" description="Helical" evidence="8">
    <location>
        <begin position="194"/>
        <end position="212"/>
    </location>
</feature>
<dbReference type="InterPro" id="IPR005828">
    <property type="entry name" value="MFS_sugar_transport-like"/>
</dbReference>
<dbReference type="PROSITE" id="PS50850">
    <property type="entry name" value="MFS"/>
    <property type="match status" value="1"/>
</dbReference>
<dbReference type="AlphaFoldDB" id="A0A9P9WQH0"/>
<keyword evidence="3" id="KW-0813">Transport</keyword>
<accession>A0A9P9WQH0</accession>
<feature type="transmembrane region" description="Helical" evidence="8">
    <location>
        <begin position="28"/>
        <end position="49"/>
    </location>
</feature>
<proteinExistence type="inferred from homology"/>
<feature type="transmembrane region" description="Helical" evidence="8">
    <location>
        <begin position="159"/>
        <end position="182"/>
    </location>
</feature>
<dbReference type="InterPro" id="IPR003663">
    <property type="entry name" value="Sugar/inositol_transpt"/>
</dbReference>
<keyword evidence="11" id="KW-1185">Reference proteome</keyword>
<evidence type="ECO:0000256" key="1">
    <source>
        <dbReference type="ARBA" id="ARBA00004141"/>
    </source>
</evidence>
<comment type="similarity">
    <text evidence="2">Belongs to the major facilitator superfamily. Sugar transporter (TC 2.A.1.1) family.</text>
</comment>
<sequence length="525" mass="57992">MGILKQKKVVRPPKGLIPGQRRPANIRYVYSLTSFVCLGSFLFGWNQGVMSMIIADARWLDLMKPANDWTIGFVVSIYNIGCALGAMTVGFFADSIGRERTISLATIIFIAGALLQAVSYTITQMTLGRLILGVGVGAYSAGVPLYITEIAPAAVRGRIGAINLMILCFAEMVVFFVVYGFFFVESNDWWRYPIGIQVLPALVLALGCWSWVPPSPRWLVAQERYDCAHEVLSRLHGSDVAEFEMKEIRNSLSVEGASSQGIWADMFRQPVLRITFLGTTIQFLQQITGTNSIFYCRVSVPCGPSWSYPTANLSTSAPTLFMRGGLSAESANLATAGVGVVLFFAAWIPVFFFDKLGRKTWLQIGTVGMFGSLIGIAAFLRHAEHYPGDPTNNGIVAFPYLFYTFFNMSWSSGSWTYAAEIFPISLRAKGNALCTASLWISNFIVAQTTPPIASAIGWGLYVLLAFFCVIAFLFLRFALVETRGRSLEEMAELFGVEDGTMKQDTEDSERNELLRHSSDSMEDTF</sequence>
<feature type="transmembrane region" description="Helical" evidence="8">
    <location>
        <begin position="458"/>
        <end position="479"/>
    </location>
</feature>
<dbReference type="SUPFAM" id="SSF103473">
    <property type="entry name" value="MFS general substrate transporter"/>
    <property type="match status" value="1"/>
</dbReference>
<dbReference type="Proteomes" id="UP000829685">
    <property type="component" value="Unassembled WGS sequence"/>
</dbReference>
<evidence type="ECO:0000256" key="7">
    <source>
        <dbReference type="SAM" id="MobiDB-lite"/>
    </source>
</evidence>
<evidence type="ECO:0000256" key="3">
    <source>
        <dbReference type="ARBA" id="ARBA00022448"/>
    </source>
</evidence>
<feature type="region of interest" description="Disordered" evidence="7">
    <location>
        <begin position="501"/>
        <end position="525"/>
    </location>
</feature>
<evidence type="ECO:0000256" key="5">
    <source>
        <dbReference type="ARBA" id="ARBA00022989"/>
    </source>
</evidence>
<organism evidence="10 11">
    <name type="scientific">Neoarthrinium moseri</name>
    <dbReference type="NCBI Taxonomy" id="1658444"/>
    <lineage>
        <taxon>Eukaryota</taxon>
        <taxon>Fungi</taxon>
        <taxon>Dikarya</taxon>
        <taxon>Ascomycota</taxon>
        <taxon>Pezizomycotina</taxon>
        <taxon>Sordariomycetes</taxon>
        <taxon>Xylariomycetidae</taxon>
        <taxon>Amphisphaeriales</taxon>
        <taxon>Apiosporaceae</taxon>
        <taxon>Neoarthrinium</taxon>
    </lineage>
</organism>
<keyword evidence="6 8" id="KW-0472">Membrane</keyword>
<comment type="caution">
    <text evidence="10">The sequence shown here is derived from an EMBL/GenBank/DDBJ whole genome shotgun (WGS) entry which is preliminary data.</text>
</comment>
<feature type="transmembrane region" description="Helical" evidence="8">
    <location>
        <begin position="331"/>
        <end position="348"/>
    </location>
</feature>
<keyword evidence="5 8" id="KW-1133">Transmembrane helix</keyword>
<feature type="transmembrane region" description="Helical" evidence="8">
    <location>
        <begin position="392"/>
        <end position="410"/>
    </location>
</feature>
<dbReference type="PROSITE" id="PS00217">
    <property type="entry name" value="SUGAR_TRANSPORT_2"/>
    <property type="match status" value="1"/>
</dbReference>
<evidence type="ECO:0000313" key="11">
    <source>
        <dbReference type="Proteomes" id="UP000829685"/>
    </source>
</evidence>
<dbReference type="PANTHER" id="PTHR48022">
    <property type="entry name" value="PLASTIDIC GLUCOSE TRANSPORTER 4"/>
    <property type="match status" value="1"/>
</dbReference>
<dbReference type="InterPro" id="IPR020846">
    <property type="entry name" value="MFS_dom"/>
</dbReference>
<reference evidence="10" key="1">
    <citation type="submission" date="2021-03" db="EMBL/GenBank/DDBJ databases">
        <title>Revisited historic fungal species revealed as producer of novel bioactive compounds through whole genome sequencing and comparative genomics.</title>
        <authorList>
            <person name="Vignolle G.A."/>
            <person name="Hochenegger N."/>
            <person name="Mach R.L."/>
            <person name="Mach-Aigner A.R."/>
            <person name="Javad Rahimi M."/>
            <person name="Salim K.A."/>
            <person name="Chan C.M."/>
            <person name="Lim L.B.L."/>
            <person name="Cai F."/>
            <person name="Druzhinina I.S."/>
            <person name="U'Ren J.M."/>
            <person name="Derntl C."/>
        </authorList>
    </citation>
    <scope>NUCLEOTIDE SEQUENCE</scope>
    <source>
        <strain evidence="10">TUCIM 5799</strain>
    </source>
</reference>
<feature type="transmembrane region" description="Helical" evidence="8">
    <location>
        <begin position="360"/>
        <end position="380"/>
    </location>
</feature>
<dbReference type="InterPro" id="IPR050360">
    <property type="entry name" value="MFS_Sugar_Transporters"/>
</dbReference>
<evidence type="ECO:0000256" key="8">
    <source>
        <dbReference type="SAM" id="Phobius"/>
    </source>
</evidence>
<evidence type="ECO:0000313" key="10">
    <source>
        <dbReference type="EMBL" id="KAI1874724.1"/>
    </source>
</evidence>
<evidence type="ECO:0000256" key="6">
    <source>
        <dbReference type="ARBA" id="ARBA00023136"/>
    </source>
</evidence>
<evidence type="ECO:0000259" key="9">
    <source>
        <dbReference type="PROSITE" id="PS50850"/>
    </source>
</evidence>